<keyword evidence="5" id="KW-0053">Apoptosis</keyword>
<comment type="subcellular location">
    <subcellularLocation>
        <location evidence="1">Membrane</location>
        <topology evidence="1">Single-pass membrane protein</topology>
    </subcellularLocation>
    <subcellularLocation>
        <location evidence="2">Mitochondrion membrane</location>
    </subcellularLocation>
</comment>
<evidence type="ECO:0000256" key="4">
    <source>
        <dbReference type="ARBA" id="ARBA00022692"/>
    </source>
</evidence>
<evidence type="ECO:0000256" key="3">
    <source>
        <dbReference type="ARBA" id="ARBA00007710"/>
    </source>
</evidence>
<feature type="region of interest" description="Disordered" evidence="9">
    <location>
        <begin position="1"/>
        <end position="77"/>
    </location>
</feature>
<protein>
    <submittedName>
        <fullName evidence="11">BCL2 interacting protein 3</fullName>
    </submittedName>
</protein>
<dbReference type="GO" id="GO:0043065">
    <property type="term" value="P:positive regulation of apoptotic process"/>
    <property type="evidence" value="ECO:0007669"/>
    <property type="project" value="InterPro"/>
</dbReference>
<dbReference type="Ensembl" id="ENSSSCT00040094636.1">
    <property type="protein sequence ID" value="ENSSSCP00040041810.1"/>
    <property type="gene ID" value="ENSSSCG00040068848.1"/>
</dbReference>
<keyword evidence="4 10" id="KW-0812">Transmembrane</keyword>
<dbReference type="PANTHER" id="PTHR15186">
    <property type="entry name" value="RE48077P"/>
    <property type="match status" value="1"/>
</dbReference>
<feature type="compositionally biased region" description="Low complexity" evidence="9">
    <location>
        <begin position="120"/>
        <end position="133"/>
    </location>
</feature>
<evidence type="ECO:0000313" key="11">
    <source>
        <dbReference type="Ensembl" id="ENSSSCP00040041810.1"/>
    </source>
</evidence>
<evidence type="ECO:0000256" key="6">
    <source>
        <dbReference type="ARBA" id="ARBA00022989"/>
    </source>
</evidence>
<dbReference type="Proteomes" id="UP000694722">
    <property type="component" value="Unplaced"/>
</dbReference>
<organism evidence="11 12">
    <name type="scientific">Sus scrofa</name>
    <name type="common">Pig</name>
    <dbReference type="NCBI Taxonomy" id="9823"/>
    <lineage>
        <taxon>Eukaryota</taxon>
        <taxon>Metazoa</taxon>
        <taxon>Chordata</taxon>
        <taxon>Craniata</taxon>
        <taxon>Vertebrata</taxon>
        <taxon>Euteleostomi</taxon>
        <taxon>Mammalia</taxon>
        <taxon>Eutheria</taxon>
        <taxon>Laurasiatheria</taxon>
        <taxon>Artiodactyla</taxon>
        <taxon>Suina</taxon>
        <taxon>Suidae</taxon>
        <taxon>Sus</taxon>
    </lineage>
</organism>
<evidence type="ECO:0000256" key="7">
    <source>
        <dbReference type="ARBA" id="ARBA00023128"/>
    </source>
</evidence>
<comment type="similarity">
    <text evidence="3">Belongs to the NIP3 family.</text>
</comment>
<evidence type="ECO:0000313" key="12">
    <source>
        <dbReference type="Proteomes" id="UP000694722"/>
    </source>
</evidence>
<feature type="compositionally biased region" description="Basic residues" evidence="9">
    <location>
        <begin position="34"/>
        <end position="45"/>
    </location>
</feature>
<keyword evidence="6 10" id="KW-1133">Transmembrane helix</keyword>
<evidence type="ECO:0000256" key="10">
    <source>
        <dbReference type="SAM" id="Phobius"/>
    </source>
</evidence>
<feature type="region of interest" description="Disordered" evidence="9">
    <location>
        <begin position="116"/>
        <end position="164"/>
    </location>
</feature>
<accession>A0A8D1FUP1</accession>
<dbReference type="GO" id="GO:0006915">
    <property type="term" value="P:apoptotic process"/>
    <property type="evidence" value="ECO:0007669"/>
    <property type="project" value="UniProtKB-KW"/>
</dbReference>
<name>A0A8D1FUP1_PIG</name>
<evidence type="ECO:0000256" key="9">
    <source>
        <dbReference type="SAM" id="MobiDB-lite"/>
    </source>
</evidence>
<dbReference type="Pfam" id="PF06553">
    <property type="entry name" value="BNIP3"/>
    <property type="match status" value="1"/>
</dbReference>
<sequence length="260" mass="28576">MGGAAASPPLIRRASAASVSQSGRGPTALELLGPRRRRRRRHRCRLPPVPLRPQLGSGPRRPAAMSQSEAPGLQEESLHGSWVELHFGSNGSGSSVPDSVSIYNGDMEKILLDAQHESGRSSSKSSHCDSPPRSQTPQDTNRASETDAHSVGEKNSAQSEEDYMERRREVESLLKKNSDWIWDWSSRPENVPPAKEFLLFKHPKRTTTLSMRNTSVMKKGGVFSAEFLKVFLPSLLLSHLLAIGLGIYIGRRLTTSPSGF</sequence>
<feature type="transmembrane region" description="Helical" evidence="10">
    <location>
        <begin position="227"/>
        <end position="250"/>
    </location>
</feature>
<keyword evidence="7" id="KW-0496">Mitochondrion</keyword>
<dbReference type="AlphaFoldDB" id="A0A8D1FUP1"/>
<dbReference type="GO" id="GO:0042802">
    <property type="term" value="F:identical protein binding"/>
    <property type="evidence" value="ECO:0007669"/>
    <property type="project" value="UniProtKB-ARBA"/>
</dbReference>
<dbReference type="Gene3D" id="6.10.250.1020">
    <property type="match status" value="1"/>
</dbReference>
<dbReference type="PANTHER" id="PTHR15186:SF4">
    <property type="entry name" value="BCL2_ADENOVIRUS E1B 19 KDA PROTEIN-INTERACTING PROTEIN 3"/>
    <property type="match status" value="1"/>
</dbReference>
<keyword evidence="8 10" id="KW-0472">Membrane</keyword>
<evidence type="ECO:0000256" key="8">
    <source>
        <dbReference type="ARBA" id="ARBA00023136"/>
    </source>
</evidence>
<evidence type="ECO:0000256" key="5">
    <source>
        <dbReference type="ARBA" id="ARBA00022703"/>
    </source>
</evidence>
<feature type="compositionally biased region" description="Basic and acidic residues" evidence="9">
    <location>
        <begin position="142"/>
        <end position="152"/>
    </location>
</feature>
<dbReference type="InterPro" id="IPR010548">
    <property type="entry name" value="BNIP3"/>
</dbReference>
<dbReference type="GO" id="GO:0031966">
    <property type="term" value="C:mitochondrial membrane"/>
    <property type="evidence" value="ECO:0007669"/>
    <property type="project" value="UniProtKB-SubCell"/>
</dbReference>
<proteinExistence type="inferred from homology"/>
<reference evidence="11" key="1">
    <citation type="submission" date="2025-08" db="UniProtKB">
        <authorList>
            <consortium name="Ensembl"/>
        </authorList>
    </citation>
    <scope>IDENTIFICATION</scope>
</reference>
<evidence type="ECO:0000256" key="1">
    <source>
        <dbReference type="ARBA" id="ARBA00004167"/>
    </source>
</evidence>
<evidence type="ECO:0000256" key="2">
    <source>
        <dbReference type="ARBA" id="ARBA00004325"/>
    </source>
</evidence>